<dbReference type="AlphaFoldDB" id="A0A2M7EJT9"/>
<feature type="transmembrane region" description="Helical" evidence="7">
    <location>
        <begin position="285"/>
        <end position="314"/>
    </location>
</feature>
<protein>
    <submittedName>
        <fullName evidence="10">Multidrug ABC transporter substrate-binding protein</fullName>
    </submittedName>
</protein>
<feature type="domain" description="ABC3 transporter permease C-terminal" evidence="8">
    <location>
        <begin position="243"/>
        <end position="354"/>
    </location>
</feature>
<evidence type="ECO:0000256" key="2">
    <source>
        <dbReference type="ARBA" id="ARBA00022475"/>
    </source>
</evidence>
<evidence type="ECO:0000256" key="5">
    <source>
        <dbReference type="ARBA" id="ARBA00023136"/>
    </source>
</evidence>
<dbReference type="InterPro" id="IPR050250">
    <property type="entry name" value="Macrolide_Exporter_MacB"/>
</dbReference>
<dbReference type="PANTHER" id="PTHR30572:SF4">
    <property type="entry name" value="ABC TRANSPORTER PERMEASE YTRF"/>
    <property type="match status" value="1"/>
</dbReference>
<evidence type="ECO:0000256" key="7">
    <source>
        <dbReference type="SAM" id="Phobius"/>
    </source>
</evidence>
<dbReference type="GO" id="GO:0022857">
    <property type="term" value="F:transmembrane transporter activity"/>
    <property type="evidence" value="ECO:0007669"/>
    <property type="project" value="TreeGrafter"/>
</dbReference>
<comment type="subcellular location">
    <subcellularLocation>
        <location evidence="1">Cell membrane</location>
        <topology evidence="1">Multi-pass membrane protein</topology>
    </subcellularLocation>
</comment>
<dbReference type="InterPro" id="IPR003838">
    <property type="entry name" value="ABC3_permease_C"/>
</dbReference>
<gene>
    <name evidence="10" type="ORF">COW57_03000</name>
</gene>
<evidence type="ECO:0000313" key="10">
    <source>
        <dbReference type="EMBL" id="PIV70848.1"/>
    </source>
</evidence>
<comment type="similarity">
    <text evidence="6">Belongs to the ABC-4 integral membrane protein family.</text>
</comment>
<keyword evidence="3 7" id="KW-0812">Transmembrane</keyword>
<feature type="transmembrane region" description="Helical" evidence="7">
    <location>
        <begin position="326"/>
        <end position="344"/>
    </location>
</feature>
<keyword evidence="5 7" id="KW-0472">Membrane</keyword>
<dbReference type="Pfam" id="PF02687">
    <property type="entry name" value="FtsX"/>
    <property type="match status" value="1"/>
</dbReference>
<dbReference type="GO" id="GO:0005886">
    <property type="term" value="C:plasma membrane"/>
    <property type="evidence" value="ECO:0007669"/>
    <property type="project" value="UniProtKB-SubCell"/>
</dbReference>
<dbReference type="EMBL" id="PFEV01000142">
    <property type="protein sequence ID" value="PIV70848.1"/>
    <property type="molecule type" value="Genomic_DNA"/>
</dbReference>
<name>A0A2M7EJT9_9BACT</name>
<dbReference type="Proteomes" id="UP000228762">
    <property type="component" value="Unassembled WGS sequence"/>
</dbReference>
<feature type="transmembrane region" description="Helical" evidence="7">
    <location>
        <begin position="240"/>
        <end position="264"/>
    </location>
</feature>
<comment type="caution">
    <text evidence="10">The sequence shown here is derived from an EMBL/GenBank/DDBJ whole genome shotgun (WGS) entry which is preliminary data.</text>
</comment>
<dbReference type="PANTHER" id="PTHR30572">
    <property type="entry name" value="MEMBRANE COMPONENT OF TRANSPORTER-RELATED"/>
    <property type="match status" value="1"/>
</dbReference>
<evidence type="ECO:0000256" key="3">
    <source>
        <dbReference type="ARBA" id="ARBA00022692"/>
    </source>
</evidence>
<keyword evidence="4 7" id="KW-1133">Transmembrane helix</keyword>
<evidence type="ECO:0000256" key="6">
    <source>
        <dbReference type="ARBA" id="ARBA00038076"/>
    </source>
</evidence>
<dbReference type="Pfam" id="PF12704">
    <property type="entry name" value="MacB_PCD"/>
    <property type="match status" value="1"/>
</dbReference>
<evidence type="ECO:0000256" key="1">
    <source>
        <dbReference type="ARBA" id="ARBA00004651"/>
    </source>
</evidence>
<dbReference type="InterPro" id="IPR025857">
    <property type="entry name" value="MacB_PCD"/>
</dbReference>
<proteinExistence type="inferred from homology"/>
<accession>A0A2M7EJT9</accession>
<evidence type="ECO:0000259" key="8">
    <source>
        <dbReference type="Pfam" id="PF02687"/>
    </source>
</evidence>
<reference evidence="11" key="1">
    <citation type="submission" date="2017-09" db="EMBL/GenBank/DDBJ databases">
        <title>Depth-based differentiation of microbial function through sediment-hosted aquifers and enrichment of novel symbionts in the deep terrestrial subsurface.</title>
        <authorList>
            <person name="Probst A.J."/>
            <person name="Ladd B."/>
            <person name="Jarett J.K."/>
            <person name="Geller-Mcgrath D.E."/>
            <person name="Sieber C.M.K."/>
            <person name="Emerson J.B."/>
            <person name="Anantharaman K."/>
            <person name="Thomas B.C."/>
            <person name="Malmstrom R."/>
            <person name="Stieglmeier M."/>
            <person name="Klingl A."/>
            <person name="Woyke T."/>
            <person name="Ryan C.M."/>
            <person name="Banfield J.F."/>
        </authorList>
    </citation>
    <scope>NUCLEOTIDE SEQUENCE [LARGE SCALE GENOMIC DNA]</scope>
</reference>
<organism evidence="10 11">
    <name type="scientific">Candidatus Roizmanbacteria bacterium CG17_big_fil_post_rev_8_21_14_2_50_39_7</name>
    <dbReference type="NCBI Taxonomy" id="1974858"/>
    <lineage>
        <taxon>Bacteria</taxon>
        <taxon>Candidatus Roizmaniibacteriota</taxon>
    </lineage>
</organism>
<keyword evidence="2" id="KW-1003">Cell membrane</keyword>
<evidence type="ECO:0000256" key="4">
    <source>
        <dbReference type="ARBA" id="ARBA00022989"/>
    </source>
</evidence>
<evidence type="ECO:0000313" key="11">
    <source>
        <dbReference type="Proteomes" id="UP000228762"/>
    </source>
</evidence>
<feature type="domain" description="MacB-like periplasmic core" evidence="9">
    <location>
        <begin position="1"/>
        <end position="207"/>
    </location>
</feature>
<evidence type="ECO:0000259" key="9">
    <source>
        <dbReference type="Pfam" id="PF12704"/>
    </source>
</evidence>
<feature type="non-terminal residue" evidence="10">
    <location>
        <position position="1"/>
    </location>
</feature>
<sequence>AFGLGLKKYINDQFQSLGSNIIRVVPGQILKGGSFSSTGSMSTIRFDSRDVLKLQRVKSAEYVIPVVTRSISVSMGKGVEPATLYASTADISVALNLNAHYGDIFTKSEVEKRSRIVVIGPKIAAKLFGSEEVSLGKTIKIDNQNFKVQGILEAKGGGGFGGPDLDSFIYMPHTTAQVFNPDKKFYAIIVKSKSDISIATAKDEIKTALLKRYKEDDFSVIDQAELLGAVESIFGMLNTVLVAIAAVSLVVGGIGIMNIMYVTVTERIKEIGIRRALGARASDILLQFLVESVALSILGGLMGLGLAYLIVFFIQSVFPTYIDLNSVMLALGVSTVIGVVFGVFPAKKAADLSPIDAIRNE</sequence>